<dbReference type="EMBL" id="JBHLSW010000003">
    <property type="protein sequence ID" value="MFC0632894.1"/>
    <property type="molecule type" value="Genomic_DNA"/>
</dbReference>
<dbReference type="Pfam" id="PF13462">
    <property type="entry name" value="Thioredoxin_4"/>
    <property type="match status" value="1"/>
</dbReference>
<evidence type="ECO:0000256" key="2">
    <source>
        <dbReference type="ARBA" id="ARBA00005791"/>
    </source>
</evidence>
<feature type="transmembrane region" description="Helical" evidence="7">
    <location>
        <begin position="16"/>
        <end position="36"/>
    </location>
</feature>
<dbReference type="InterPro" id="IPR012336">
    <property type="entry name" value="Thioredoxin-like_fold"/>
</dbReference>
<keyword evidence="7" id="KW-0472">Membrane</keyword>
<gene>
    <name evidence="9" type="ORF">ACFFGE_03260</name>
</gene>
<evidence type="ECO:0000256" key="7">
    <source>
        <dbReference type="SAM" id="Phobius"/>
    </source>
</evidence>
<keyword evidence="5" id="KW-1015">Disulfide bond</keyword>
<keyword evidence="10" id="KW-1185">Reference proteome</keyword>
<dbReference type="Proteomes" id="UP001589906">
    <property type="component" value="Unassembled WGS sequence"/>
</dbReference>
<name>A0ABV6QZU7_9CAUL</name>
<proteinExistence type="inferred from homology"/>
<comment type="caution">
    <text evidence="9">The sequence shown here is derived from an EMBL/GenBank/DDBJ whole genome shotgun (WGS) entry which is preliminary data.</text>
</comment>
<keyword evidence="7" id="KW-0812">Transmembrane</keyword>
<evidence type="ECO:0000259" key="8">
    <source>
        <dbReference type="PROSITE" id="PS51352"/>
    </source>
</evidence>
<dbReference type="InterPro" id="IPR041205">
    <property type="entry name" value="ScsC_N"/>
</dbReference>
<keyword evidence="4" id="KW-0560">Oxidoreductase</keyword>
<comment type="similarity">
    <text evidence="2">Belongs to the thioredoxin family. DsbA subfamily.</text>
</comment>
<evidence type="ECO:0000256" key="5">
    <source>
        <dbReference type="ARBA" id="ARBA00023157"/>
    </source>
</evidence>
<evidence type="ECO:0000256" key="6">
    <source>
        <dbReference type="ARBA" id="ARBA00023284"/>
    </source>
</evidence>
<organism evidence="9 10">
    <name type="scientific">Brevundimonas balnearis</name>
    <dbReference type="NCBI Taxonomy" id="1572858"/>
    <lineage>
        <taxon>Bacteria</taxon>
        <taxon>Pseudomonadati</taxon>
        <taxon>Pseudomonadota</taxon>
        <taxon>Alphaproteobacteria</taxon>
        <taxon>Caulobacterales</taxon>
        <taxon>Caulobacteraceae</taxon>
        <taxon>Brevundimonas</taxon>
    </lineage>
</organism>
<evidence type="ECO:0000256" key="1">
    <source>
        <dbReference type="ARBA" id="ARBA00003565"/>
    </source>
</evidence>
<protein>
    <submittedName>
        <fullName evidence="9">Thioredoxin domain-containing protein</fullName>
    </submittedName>
</protein>
<dbReference type="InterPro" id="IPR013766">
    <property type="entry name" value="Thioredoxin_domain"/>
</dbReference>
<evidence type="ECO:0000313" key="10">
    <source>
        <dbReference type="Proteomes" id="UP001589906"/>
    </source>
</evidence>
<dbReference type="RefSeq" id="WP_376834248.1">
    <property type="nucleotide sequence ID" value="NZ_JBHLSW010000003.1"/>
</dbReference>
<accession>A0ABV6QZU7</accession>
<evidence type="ECO:0000256" key="3">
    <source>
        <dbReference type="ARBA" id="ARBA00022729"/>
    </source>
</evidence>
<dbReference type="SUPFAM" id="SSF52833">
    <property type="entry name" value="Thioredoxin-like"/>
    <property type="match status" value="1"/>
</dbReference>
<dbReference type="PANTHER" id="PTHR13887">
    <property type="entry name" value="GLUTATHIONE S-TRANSFERASE KAPPA"/>
    <property type="match status" value="1"/>
</dbReference>
<keyword evidence="7" id="KW-1133">Transmembrane helix</keyword>
<feature type="domain" description="Thioredoxin" evidence="8">
    <location>
        <begin position="69"/>
        <end position="248"/>
    </location>
</feature>
<comment type="function">
    <text evidence="1">May be required for disulfide bond formation in some proteins.</text>
</comment>
<dbReference type="InterPro" id="IPR036249">
    <property type="entry name" value="Thioredoxin-like_sf"/>
</dbReference>
<keyword evidence="3" id="KW-0732">Signal</keyword>
<dbReference type="PROSITE" id="PS51352">
    <property type="entry name" value="THIOREDOXIN_2"/>
    <property type="match status" value="1"/>
</dbReference>
<sequence>MSDTPSPAPARALFDWLGPILGAVAIVIALAGQLGFEGRVRAYLLENPQLVQEMVQAGQAQQAALAAEETTRRAQANPSLVAVDPRDPAFGPADAEVTVIEYFDFQCPGCKAVAPEFLALMQANPDVRFVFRDWAILDREPGGTSDYAARAALAAHRQGRYLPVYQALLAEPALSPETIDQLLVENGVDLARARADMDSAEIRDQVADIDATAQALALQGTPTFLVNGRATESIQPAAIAEAIAAAKAR</sequence>
<dbReference type="PANTHER" id="PTHR13887:SF14">
    <property type="entry name" value="DISULFIDE BOND FORMATION PROTEIN D"/>
    <property type="match status" value="1"/>
</dbReference>
<keyword evidence="6" id="KW-0676">Redox-active center</keyword>
<dbReference type="Gene3D" id="3.40.30.10">
    <property type="entry name" value="Glutaredoxin"/>
    <property type="match status" value="1"/>
</dbReference>
<evidence type="ECO:0000313" key="9">
    <source>
        <dbReference type="EMBL" id="MFC0632894.1"/>
    </source>
</evidence>
<reference evidence="9 10" key="1">
    <citation type="submission" date="2024-09" db="EMBL/GenBank/DDBJ databases">
        <authorList>
            <person name="Sun Q."/>
            <person name="Mori K."/>
        </authorList>
    </citation>
    <scope>NUCLEOTIDE SEQUENCE [LARGE SCALE GENOMIC DNA]</scope>
    <source>
        <strain evidence="9 10">NCAIM B.02621</strain>
    </source>
</reference>
<dbReference type="Pfam" id="PF18312">
    <property type="entry name" value="ScsC_N"/>
    <property type="match status" value="1"/>
</dbReference>
<evidence type="ECO:0000256" key="4">
    <source>
        <dbReference type="ARBA" id="ARBA00023002"/>
    </source>
</evidence>